<dbReference type="Proteomes" id="UP000262969">
    <property type="component" value="Unassembled WGS sequence"/>
</dbReference>
<gene>
    <name evidence="2" type="ORF">DHW61_18825</name>
</gene>
<comment type="caution">
    <text evidence="2">The sequence shown here is derived from an EMBL/GenBank/DDBJ whole genome shotgun (WGS) entry which is preliminary data.</text>
</comment>
<proteinExistence type="predicted"/>
<evidence type="ECO:0000313" key="2">
    <source>
        <dbReference type="EMBL" id="HCL04431.1"/>
    </source>
</evidence>
<name>A0A3D2XBF5_9FIRM</name>
<dbReference type="Pfam" id="PF12647">
    <property type="entry name" value="RNHCP"/>
    <property type="match status" value="1"/>
</dbReference>
<dbReference type="InterPro" id="IPR024439">
    <property type="entry name" value="RNHCP"/>
</dbReference>
<sequence length="134" mass="14642">MIDTKATSDTESKIDYRRSACTESFPCKVCGALVVPDGAGSQHRNHCPKCLSSIHVDIEPGDRASLCQGIMEPVSVWVRKGGEWAIIHRCKECGDLSSNRIAADDNPALLMSIAVKPLAMTPFPLNKLEDIFKQ</sequence>
<protein>
    <submittedName>
        <fullName evidence="2">GTP-binding protein EngC</fullName>
    </submittedName>
</protein>
<evidence type="ECO:0000259" key="1">
    <source>
        <dbReference type="Pfam" id="PF12647"/>
    </source>
</evidence>
<accession>A0A3D2XBF5</accession>
<feature type="domain" description="RNHCP" evidence="1">
    <location>
        <begin position="23"/>
        <end position="111"/>
    </location>
</feature>
<reference evidence="2 3" key="1">
    <citation type="journal article" date="2018" name="Nat. Biotechnol.">
        <title>A standardized bacterial taxonomy based on genome phylogeny substantially revises the tree of life.</title>
        <authorList>
            <person name="Parks D.H."/>
            <person name="Chuvochina M."/>
            <person name="Waite D.W."/>
            <person name="Rinke C."/>
            <person name="Skarshewski A."/>
            <person name="Chaumeil P.A."/>
            <person name="Hugenholtz P."/>
        </authorList>
    </citation>
    <scope>NUCLEOTIDE SEQUENCE [LARGE SCALE GENOMIC DNA]</scope>
    <source>
        <strain evidence="2">UBA11728</strain>
    </source>
</reference>
<organism evidence="2 3">
    <name type="scientific">Lachnoclostridium phytofermentans</name>
    <dbReference type="NCBI Taxonomy" id="66219"/>
    <lineage>
        <taxon>Bacteria</taxon>
        <taxon>Bacillati</taxon>
        <taxon>Bacillota</taxon>
        <taxon>Clostridia</taxon>
        <taxon>Lachnospirales</taxon>
        <taxon>Lachnospiraceae</taxon>
    </lineage>
</organism>
<evidence type="ECO:0000313" key="3">
    <source>
        <dbReference type="Proteomes" id="UP000262969"/>
    </source>
</evidence>
<dbReference type="EMBL" id="DPVV01000616">
    <property type="protein sequence ID" value="HCL04431.1"/>
    <property type="molecule type" value="Genomic_DNA"/>
</dbReference>
<dbReference type="AlphaFoldDB" id="A0A3D2XBF5"/>